<dbReference type="WBParaSite" id="ES5_v2.g28145.t1">
    <property type="protein sequence ID" value="ES5_v2.g28145.t1"/>
    <property type="gene ID" value="ES5_v2.g28145"/>
</dbReference>
<evidence type="ECO:0000313" key="1">
    <source>
        <dbReference type="Proteomes" id="UP000887579"/>
    </source>
</evidence>
<dbReference type="Proteomes" id="UP000887579">
    <property type="component" value="Unplaced"/>
</dbReference>
<protein>
    <submittedName>
        <fullName evidence="2">Protein kinase domain-containing protein</fullName>
    </submittedName>
</protein>
<accession>A0AC34GEM5</accession>
<sequence length="118" mass="13443">MENYRNGSDAFRTKIFLFQLLRGLAFCHDRKILHRDLKPQNLLVAENNELKLADFGLARAKSVPCRTFSHDVVTLWYRPPDVLLGSTHYSTSLDLWSVGCIFAEMLTGIALFPGINDE</sequence>
<proteinExistence type="predicted"/>
<reference evidence="2" key="1">
    <citation type="submission" date="2022-11" db="UniProtKB">
        <authorList>
            <consortium name="WormBaseParasite"/>
        </authorList>
    </citation>
    <scope>IDENTIFICATION</scope>
</reference>
<evidence type="ECO:0000313" key="2">
    <source>
        <dbReference type="WBParaSite" id="ES5_v2.g28145.t1"/>
    </source>
</evidence>
<name>A0AC34GEM5_9BILA</name>
<organism evidence="1 2">
    <name type="scientific">Panagrolaimus sp. ES5</name>
    <dbReference type="NCBI Taxonomy" id="591445"/>
    <lineage>
        <taxon>Eukaryota</taxon>
        <taxon>Metazoa</taxon>
        <taxon>Ecdysozoa</taxon>
        <taxon>Nematoda</taxon>
        <taxon>Chromadorea</taxon>
        <taxon>Rhabditida</taxon>
        <taxon>Tylenchina</taxon>
        <taxon>Panagrolaimomorpha</taxon>
        <taxon>Panagrolaimoidea</taxon>
        <taxon>Panagrolaimidae</taxon>
        <taxon>Panagrolaimus</taxon>
    </lineage>
</organism>